<organism evidence="2 3">
    <name type="scientific">Flavimaribacter sediminis</name>
    <dbReference type="NCBI Taxonomy" id="2865987"/>
    <lineage>
        <taxon>Bacteria</taxon>
        <taxon>Pseudomonadati</taxon>
        <taxon>Pseudomonadota</taxon>
        <taxon>Alphaproteobacteria</taxon>
        <taxon>Hyphomicrobiales</taxon>
        <taxon>Rhizobiaceae</taxon>
        <taxon>Flavimaribacter</taxon>
    </lineage>
</organism>
<accession>A0AAE3CZG8</accession>
<feature type="domain" description="AB hydrolase-1" evidence="1">
    <location>
        <begin position="23"/>
        <end position="246"/>
    </location>
</feature>
<name>A0AAE3CZG8_9HYPH</name>
<dbReference type="InterPro" id="IPR050471">
    <property type="entry name" value="AB_hydrolase"/>
</dbReference>
<proteinExistence type="predicted"/>
<dbReference type="GO" id="GO:0016787">
    <property type="term" value="F:hydrolase activity"/>
    <property type="evidence" value="ECO:0007669"/>
    <property type="project" value="UniProtKB-KW"/>
</dbReference>
<dbReference type="AlphaFoldDB" id="A0AAE3CZG8"/>
<evidence type="ECO:0000313" key="2">
    <source>
        <dbReference type="EMBL" id="MBW8635902.1"/>
    </source>
</evidence>
<keyword evidence="3" id="KW-1185">Reference proteome</keyword>
<dbReference type="Proteomes" id="UP001196509">
    <property type="component" value="Unassembled WGS sequence"/>
</dbReference>
<dbReference type="SUPFAM" id="SSF53474">
    <property type="entry name" value="alpha/beta-Hydrolases"/>
    <property type="match status" value="1"/>
</dbReference>
<evidence type="ECO:0000259" key="1">
    <source>
        <dbReference type="Pfam" id="PF00561"/>
    </source>
</evidence>
<sequence>MPVARINGHTMYYEVHGEGPPAICMGGWGTYCHGQHHHLARSLKDNYKVAIFDHRGIGESDDDPSVTPSMQLYAGDVAGLLDHLGWSDVHVVGLVGMGACIGQELAIGRPDLVRSMVNMGTWAKPDALFRHQMEMLRDVHREMGWEAFQKLVCLWSFDEDYYLSNHERILGPEGPWRELRDRFEAHDRLIQSCLSHDVTDRLGQISAPCLIVHCPLDTVTGPRLTKPIEAMIPNARSYVLEGAAHVVAGPEMRKRFSDVLGEFLNETDKTMEVATR</sequence>
<protein>
    <submittedName>
        <fullName evidence="2">Alpha/beta hydrolase</fullName>
    </submittedName>
</protein>
<dbReference type="PANTHER" id="PTHR43433:SF5">
    <property type="entry name" value="AB HYDROLASE-1 DOMAIN-CONTAINING PROTEIN"/>
    <property type="match status" value="1"/>
</dbReference>
<gene>
    <name evidence="2" type="ORF">K1W69_01800</name>
</gene>
<dbReference type="Gene3D" id="3.40.50.1820">
    <property type="entry name" value="alpha/beta hydrolase"/>
    <property type="match status" value="1"/>
</dbReference>
<dbReference type="RefSeq" id="WP_220226619.1">
    <property type="nucleotide sequence ID" value="NZ_JAICBX010000001.1"/>
</dbReference>
<dbReference type="InterPro" id="IPR029058">
    <property type="entry name" value="AB_hydrolase_fold"/>
</dbReference>
<reference evidence="2" key="1">
    <citation type="submission" date="2021-08" db="EMBL/GenBank/DDBJ databases">
        <title>Hoeflea bacterium WL0058 sp. nov., isolated from the sediment.</title>
        <authorList>
            <person name="Wang L."/>
            <person name="Zhang D."/>
        </authorList>
    </citation>
    <scope>NUCLEOTIDE SEQUENCE</scope>
    <source>
        <strain evidence="2">WL0058</strain>
    </source>
</reference>
<dbReference type="PANTHER" id="PTHR43433">
    <property type="entry name" value="HYDROLASE, ALPHA/BETA FOLD FAMILY PROTEIN"/>
    <property type="match status" value="1"/>
</dbReference>
<dbReference type="EMBL" id="JAICBX010000001">
    <property type="protein sequence ID" value="MBW8635902.1"/>
    <property type="molecule type" value="Genomic_DNA"/>
</dbReference>
<comment type="caution">
    <text evidence="2">The sequence shown here is derived from an EMBL/GenBank/DDBJ whole genome shotgun (WGS) entry which is preliminary data.</text>
</comment>
<dbReference type="Pfam" id="PF00561">
    <property type="entry name" value="Abhydrolase_1"/>
    <property type="match status" value="1"/>
</dbReference>
<keyword evidence="2" id="KW-0378">Hydrolase</keyword>
<evidence type="ECO:0000313" key="3">
    <source>
        <dbReference type="Proteomes" id="UP001196509"/>
    </source>
</evidence>
<dbReference type="InterPro" id="IPR000073">
    <property type="entry name" value="AB_hydrolase_1"/>
</dbReference>